<keyword evidence="3" id="KW-1185">Reference proteome</keyword>
<dbReference type="PANTHER" id="PTHR43135:SF3">
    <property type="entry name" value="ALPHA-D-RIBOSE 1-METHYLPHOSPHONATE 5-TRIPHOSPHATE DIPHOSPHATASE"/>
    <property type="match status" value="1"/>
</dbReference>
<dbReference type="PANTHER" id="PTHR43135">
    <property type="entry name" value="ALPHA-D-RIBOSE 1-METHYLPHOSPHONATE 5-TRIPHOSPHATE DIPHOSPHATASE"/>
    <property type="match status" value="1"/>
</dbReference>
<dbReference type="InterPro" id="IPR006680">
    <property type="entry name" value="Amidohydro-rel"/>
</dbReference>
<accession>A0A923I9B9</accession>
<gene>
    <name evidence="2" type="ORF">H8S23_06820</name>
</gene>
<dbReference type="AlphaFoldDB" id="A0A923I9B9"/>
<dbReference type="InterPro" id="IPR057744">
    <property type="entry name" value="OTAase-like"/>
</dbReference>
<dbReference type="Pfam" id="PF01979">
    <property type="entry name" value="Amidohydro_1"/>
    <property type="match status" value="1"/>
</dbReference>
<proteinExistence type="predicted"/>
<dbReference type="SUPFAM" id="SSF51338">
    <property type="entry name" value="Composite domain of metallo-dependent hydrolases"/>
    <property type="match status" value="1"/>
</dbReference>
<comment type="caution">
    <text evidence="2">The sequence shown here is derived from an EMBL/GenBank/DDBJ whole genome shotgun (WGS) entry which is preliminary data.</text>
</comment>
<dbReference type="Proteomes" id="UP000659630">
    <property type="component" value="Unassembled WGS sequence"/>
</dbReference>
<dbReference type="EMBL" id="JACONZ010000002">
    <property type="protein sequence ID" value="MBC5581216.1"/>
    <property type="molecule type" value="Genomic_DNA"/>
</dbReference>
<dbReference type="Gene3D" id="3.20.20.140">
    <property type="entry name" value="Metal-dependent hydrolases"/>
    <property type="match status" value="1"/>
</dbReference>
<dbReference type="InterPro" id="IPR051781">
    <property type="entry name" value="Metallo-dep_Hydrolase"/>
</dbReference>
<dbReference type="InterPro" id="IPR011059">
    <property type="entry name" value="Metal-dep_hydrolase_composite"/>
</dbReference>
<dbReference type="RefSeq" id="WP_186887580.1">
    <property type="nucleotide sequence ID" value="NZ_JACONZ010000002.1"/>
</dbReference>
<name>A0A923I9B9_9FIRM</name>
<sequence>MKQVLKCGHLFSTRVKGFVADQNVYVEDNKIVEVAGGPVKEGWEVVDLSGKYVLPGLIDTHVHCNLSGGPTDIVQYGKPTVADYTVISLTNVQADLMAGFTTLRDEGAIGFTDVAVKNAINSGETWGPRMFVSGPALTATGGHADTRYAPYVEISAQMGVVCDSPDECRAAGRYVMKYGADQIKIMSTGGVMSEGDELGAPEFTFEELRAIVELAESRGRITSAHAQAGEGIRLAVKAGVTTIEHAALAVPEDHDLMLEAGCWLVPTLCPGANILKYGTAAGLPDWMVEKDKPVVITHASNTKKAFDMGIKLAFGTDCGTPFTKHGEQANEFKLLAEAGIPTADTLMMATLYAAQMLRWDDRVGSVEAGKLADIVAVDADPIADIDEMTRVTFVMKDGKVYKQ</sequence>
<dbReference type="GO" id="GO:0016810">
    <property type="term" value="F:hydrolase activity, acting on carbon-nitrogen (but not peptide) bonds"/>
    <property type="evidence" value="ECO:0007669"/>
    <property type="project" value="InterPro"/>
</dbReference>
<feature type="domain" description="Amidohydrolase-related" evidence="1">
    <location>
        <begin position="52"/>
        <end position="400"/>
    </location>
</feature>
<dbReference type="Gene3D" id="2.30.40.10">
    <property type="entry name" value="Urease, subunit C, domain 1"/>
    <property type="match status" value="1"/>
</dbReference>
<evidence type="ECO:0000313" key="2">
    <source>
        <dbReference type="EMBL" id="MBC5581216.1"/>
    </source>
</evidence>
<dbReference type="CDD" id="cd01299">
    <property type="entry name" value="Met_dep_hydrolase_A"/>
    <property type="match status" value="1"/>
</dbReference>
<evidence type="ECO:0000313" key="3">
    <source>
        <dbReference type="Proteomes" id="UP000659630"/>
    </source>
</evidence>
<evidence type="ECO:0000259" key="1">
    <source>
        <dbReference type="Pfam" id="PF01979"/>
    </source>
</evidence>
<organism evidence="2 3">
    <name type="scientific">Anaerofilum hominis</name>
    <dbReference type="NCBI Taxonomy" id="2763016"/>
    <lineage>
        <taxon>Bacteria</taxon>
        <taxon>Bacillati</taxon>
        <taxon>Bacillota</taxon>
        <taxon>Clostridia</taxon>
        <taxon>Eubacteriales</taxon>
        <taxon>Oscillospiraceae</taxon>
        <taxon>Anaerofilum</taxon>
    </lineage>
</organism>
<reference evidence="2" key="1">
    <citation type="submission" date="2020-08" db="EMBL/GenBank/DDBJ databases">
        <title>Genome public.</title>
        <authorList>
            <person name="Liu C."/>
            <person name="Sun Q."/>
        </authorList>
    </citation>
    <scope>NUCLEOTIDE SEQUENCE</scope>
    <source>
        <strain evidence="2">BX8</strain>
    </source>
</reference>
<dbReference type="InterPro" id="IPR032466">
    <property type="entry name" value="Metal_Hydrolase"/>
</dbReference>
<dbReference type="SUPFAM" id="SSF51556">
    <property type="entry name" value="Metallo-dependent hydrolases"/>
    <property type="match status" value="1"/>
</dbReference>
<protein>
    <submittedName>
        <fullName evidence="2">Amidohydrolase family protein</fullName>
    </submittedName>
</protein>